<keyword evidence="1" id="KW-0472">Membrane</keyword>
<evidence type="ECO:0000256" key="1">
    <source>
        <dbReference type="SAM" id="Phobius"/>
    </source>
</evidence>
<dbReference type="Proteomes" id="UP000245762">
    <property type="component" value="Unassembled WGS sequence"/>
</dbReference>
<dbReference type="EMBL" id="QGEG01000001">
    <property type="protein sequence ID" value="PWL39853.1"/>
    <property type="molecule type" value="Genomic_DNA"/>
</dbReference>
<proteinExistence type="predicted"/>
<feature type="transmembrane region" description="Helical" evidence="1">
    <location>
        <begin position="296"/>
        <end position="318"/>
    </location>
</feature>
<sequence length="330" mass="37694">MADQPKNNSTSDEIDLGQLFQMIGRGFNKIGISFLKLFLYLKKNALVLGILAVVGVGLGYGLNQISRSKLKIEVIVKPNLESKNYLYDVVAEIESNIRSKDSVFFKNIGLEFSNLGEFKISIEPIEDEKNKEGDLEYLKLLEKFQANSEFMDIIKSELSNKSTLNHRITFLFKDLSEGKIFAEKVMEYINSNGYFNDLVATSNQNAKERIERNELFVKQIDELINIYSQSFNAQSSQNIDGRIVLDNNEKMNVTGLFSLKNQIINNTERKTMELKEQKEAINIINFGNAQRVKKDFFARGIVLVPLFLVGLFFAFSVIKYVNKKAMEIDL</sequence>
<accession>A0A316L6F6</accession>
<gene>
    <name evidence="2" type="ORF">DKG77_03215</name>
</gene>
<keyword evidence="1" id="KW-0812">Transmembrane</keyword>
<keyword evidence="3" id="KW-1185">Reference proteome</keyword>
<name>A0A316L6F6_9FLAO</name>
<feature type="transmembrane region" description="Helical" evidence="1">
    <location>
        <begin position="45"/>
        <end position="62"/>
    </location>
</feature>
<dbReference type="RefSeq" id="WP_109660126.1">
    <property type="nucleotide sequence ID" value="NZ_QGEG01000001.1"/>
</dbReference>
<keyword evidence="1" id="KW-1133">Transmembrane helix</keyword>
<evidence type="ECO:0000313" key="3">
    <source>
        <dbReference type="Proteomes" id="UP000245762"/>
    </source>
</evidence>
<dbReference type="OrthoDB" id="1452530at2"/>
<comment type="caution">
    <text evidence="2">The sequence shown here is derived from an EMBL/GenBank/DDBJ whole genome shotgun (WGS) entry which is preliminary data.</text>
</comment>
<protein>
    <submittedName>
        <fullName evidence="2">Uncharacterized protein</fullName>
    </submittedName>
</protein>
<dbReference type="AlphaFoldDB" id="A0A316L6F6"/>
<organism evidence="2 3">
    <name type="scientific">Flagellimonas aquimarina</name>
    <dbReference type="NCBI Taxonomy" id="2201895"/>
    <lineage>
        <taxon>Bacteria</taxon>
        <taxon>Pseudomonadati</taxon>
        <taxon>Bacteroidota</taxon>
        <taxon>Flavobacteriia</taxon>
        <taxon>Flavobacteriales</taxon>
        <taxon>Flavobacteriaceae</taxon>
        <taxon>Flagellimonas</taxon>
    </lineage>
</organism>
<reference evidence="2 3" key="1">
    <citation type="submission" date="2018-05" db="EMBL/GenBank/DDBJ databases">
        <title>Complete genome sequence of Flagellimonas aquimarina ECD12 isolated from seaweed Ecklonia cava.</title>
        <authorList>
            <person name="Choi S."/>
            <person name="Seong C."/>
        </authorList>
    </citation>
    <scope>NUCLEOTIDE SEQUENCE [LARGE SCALE GENOMIC DNA]</scope>
    <source>
        <strain evidence="2 3">ECD12</strain>
    </source>
</reference>
<evidence type="ECO:0000313" key="2">
    <source>
        <dbReference type="EMBL" id="PWL39853.1"/>
    </source>
</evidence>